<evidence type="ECO:0000313" key="5">
    <source>
        <dbReference type="EMBL" id="CAF3804381.1"/>
    </source>
</evidence>
<keyword evidence="6" id="KW-1185">Reference proteome</keyword>
<dbReference type="EMBL" id="CAJOBA010007508">
    <property type="protein sequence ID" value="CAF3804381.1"/>
    <property type="molecule type" value="Genomic_DNA"/>
</dbReference>
<dbReference type="Proteomes" id="UP000681722">
    <property type="component" value="Unassembled WGS sequence"/>
</dbReference>
<comment type="caution">
    <text evidence="2">The sequence shown here is derived from an EMBL/GenBank/DDBJ whole genome shotgun (WGS) entry which is preliminary data.</text>
</comment>
<feature type="compositionally biased region" description="Polar residues" evidence="1">
    <location>
        <begin position="435"/>
        <end position="450"/>
    </location>
</feature>
<reference evidence="2" key="1">
    <citation type="submission" date="2021-02" db="EMBL/GenBank/DDBJ databases">
        <authorList>
            <person name="Nowell W R."/>
        </authorList>
    </citation>
    <scope>NUCLEOTIDE SEQUENCE</scope>
</reference>
<dbReference type="Proteomes" id="UP000682733">
    <property type="component" value="Unassembled WGS sequence"/>
</dbReference>
<feature type="region of interest" description="Disordered" evidence="1">
    <location>
        <begin position="413"/>
        <end position="458"/>
    </location>
</feature>
<feature type="region of interest" description="Disordered" evidence="1">
    <location>
        <begin position="147"/>
        <end position="181"/>
    </location>
</feature>
<feature type="compositionally biased region" description="Acidic residues" evidence="1">
    <location>
        <begin position="165"/>
        <end position="180"/>
    </location>
</feature>
<evidence type="ECO:0000313" key="3">
    <source>
        <dbReference type="EMBL" id="CAF1036111.1"/>
    </source>
</evidence>
<organism evidence="2 6">
    <name type="scientific">Didymodactylos carnosus</name>
    <dbReference type="NCBI Taxonomy" id="1234261"/>
    <lineage>
        <taxon>Eukaryota</taxon>
        <taxon>Metazoa</taxon>
        <taxon>Spiralia</taxon>
        <taxon>Gnathifera</taxon>
        <taxon>Rotifera</taxon>
        <taxon>Eurotatoria</taxon>
        <taxon>Bdelloidea</taxon>
        <taxon>Philodinida</taxon>
        <taxon>Philodinidae</taxon>
        <taxon>Didymodactylos</taxon>
    </lineage>
</organism>
<name>A0A814ENC0_9BILA</name>
<gene>
    <name evidence="2" type="ORF">GPM918_LOCUS12420</name>
    <name evidence="3" type="ORF">OVA965_LOCUS16241</name>
    <name evidence="4" type="ORF">SRO942_LOCUS12421</name>
    <name evidence="5" type="ORF">TMI583_LOCUS16250</name>
</gene>
<dbReference type="Proteomes" id="UP000663829">
    <property type="component" value="Unassembled WGS sequence"/>
</dbReference>
<accession>A0A814ENC0</accession>
<evidence type="ECO:0000313" key="2">
    <source>
        <dbReference type="EMBL" id="CAF0974610.1"/>
    </source>
</evidence>
<dbReference type="EMBL" id="CAJOBC010002715">
    <property type="protein sequence ID" value="CAF3747476.1"/>
    <property type="molecule type" value="Genomic_DNA"/>
</dbReference>
<proteinExistence type="predicted"/>
<sequence length="458" mass="51871">MPPINVTVSVEGTTSNKMFYDMDSNMTFEAFGHSIKKRFEVEMKQMKLDLNNYNLKTVEENPDDEIDVDKEYFETAKPLSAFAEKLKSSTSPNNSVEPANQNKPKLKFRLVLKVKTLNAQQQFSPQPLNATGMIISTEQPYTITHARDKLSSEENTNPKSAGSDEFSDWEECDGSQELEDSLQQSSIMNNEKLVFVKNVRPYQKEQYRTDIFPLRISAKRHCPKETTTKVVRRPRQRQSRTVGAAQPKRKYPTFLQGDKKAHVRRGVYPKLRIPQHYKNQIQNGKEIILYVAATVADGSCKRYIHPSKGFLTHRTNPNSPLENPAKIILVKEILDNGQQSTVSLTQQTTTPILTHYRLACLLSDGENEDWNTLCESEEMSKMVFDKKNVVNLNNNASPFVVLAAGAVIEPASNTERSQGQMNDVDETEAWDMSGCQEQSNSDLSYNSISEQPIDDAEA</sequence>
<dbReference type="EMBL" id="CAJNOK010007497">
    <property type="protein sequence ID" value="CAF1036111.1"/>
    <property type="molecule type" value="Genomic_DNA"/>
</dbReference>
<dbReference type="Proteomes" id="UP000677228">
    <property type="component" value="Unassembled WGS sequence"/>
</dbReference>
<protein>
    <submittedName>
        <fullName evidence="2">Uncharacterized protein</fullName>
    </submittedName>
</protein>
<dbReference type="EMBL" id="CAJNOQ010002715">
    <property type="protein sequence ID" value="CAF0974610.1"/>
    <property type="molecule type" value="Genomic_DNA"/>
</dbReference>
<evidence type="ECO:0000256" key="1">
    <source>
        <dbReference type="SAM" id="MobiDB-lite"/>
    </source>
</evidence>
<evidence type="ECO:0000313" key="4">
    <source>
        <dbReference type="EMBL" id="CAF3747476.1"/>
    </source>
</evidence>
<evidence type="ECO:0000313" key="6">
    <source>
        <dbReference type="Proteomes" id="UP000663829"/>
    </source>
</evidence>
<dbReference type="AlphaFoldDB" id="A0A814ENC0"/>